<feature type="compositionally biased region" description="Polar residues" evidence="3">
    <location>
        <begin position="47"/>
        <end position="66"/>
    </location>
</feature>
<dbReference type="GO" id="GO:0016538">
    <property type="term" value="F:cyclin-dependent protein serine/threonine kinase regulator activity"/>
    <property type="evidence" value="ECO:0007669"/>
    <property type="project" value="InterPro"/>
</dbReference>
<dbReference type="SMART" id="SM00385">
    <property type="entry name" value="CYCLIN"/>
    <property type="match status" value="1"/>
</dbReference>
<dbReference type="CDD" id="cd20524">
    <property type="entry name" value="CYCLIN_CCNH_rpt1"/>
    <property type="match status" value="1"/>
</dbReference>
<feature type="compositionally biased region" description="Basic and acidic residues" evidence="3">
    <location>
        <begin position="346"/>
        <end position="377"/>
    </location>
</feature>
<dbReference type="Gene3D" id="1.10.472.10">
    <property type="entry name" value="Cyclin-like"/>
    <property type="match status" value="2"/>
</dbReference>
<dbReference type="SUPFAM" id="SSF47954">
    <property type="entry name" value="Cyclin-like"/>
    <property type="match status" value="2"/>
</dbReference>
<proteinExistence type="inferred from homology"/>
<dbReference type="InterPro" id="IPR043198">
    <property type="entry name" value="Cyclin/Ssn8"/>
</dbReference>
<dbReference type="Pfam" id="PF16899">
    <property type="entry name" value="Cyclin_C_2"/>
    <property type="match status" value="1"/>
</dbReference>
<keyword evidence="2" id="KW-0195">Cyclin</keyword>
<dbReference type="InterPro" id="IPR031658">
    <property type="entry name" value="Cyclin_C_2"/>
</dbReference>
<evidence type="ECO:0000259" key="4">
    <source>
        <dbReference type="SMART" id="SM00385"/>
    </source>
</evidence>
<dbReference type="InterPro" id="IPR036915">
    <property type="entry name" value="Cyclin-like_sf"/>
</dbReference>
<feature type="region of interest" description="Disordered" evidence="3">
    <location>
        <begin position="45"/>
        <end position="75"/>
    </location>
</feature>
<evidence type="ECO:0000313" key="5">
    <source>
        <dbReference type="EMBL" id="KEF60457.1"/>
    </source>
</evidence>
<dbReference type="HOGENOM" id="CLU_022620_4_1_1"/>
<organism evidence="5 6">
    <name type="scientific">Exophiala aquamarina CBS 119918</name>
    <dbReference type="NCBI Taxonomy" id="1182545"/>
    <lineage>
        <taxon>Eukaryota</taxon>
        <taxon>Fungi</taxon>
        <taxon>Dikarya</taxon>
        <taxon>Ascomycota</taxon>
        <taxon>Pezizomycotina</taxon>
        <taxon>Eurotiomycetes</taxon>
        <taxon>Chaetothyriomycetidae</taxon>
        <taxon>Chaetothyriales</taxon>
        <taxon>Herpotrichiellaceae</taxon>
        <taxon>Exophiala</taxon>
    </lineage>
</organism>
<reference evidence="5 6" key="1">
    <citation type="submission" date="2013-03" db="EMBL/GenBank/DDBJ databases">
        <title>The Genome Sequence of Exophiala aquamarina CBS 119918.</title>
        <authorList>
            <consortium name="The Broad Institute Genomics Platform"/>
            <person name="Cuomo C."/>
            <person name="de Hoog S."/>
            <person name="Gorbushina A."/>
            <person name="Walker B."/>
            <person name="Young S.K."/>
            <person name="Zeng Q."/>
            <person name="Gargeya S."/>
            <person name="Fitzgerald M."/>
            <person name="Haas B."/>
            <person name="Abouelleil A."/>
            <person name="Allen A.W."/>
            <person name="Alvarado L."/>
            <person name="Arachchi H.M."/>
            <person name="Berlin A.M."/>
            <person name="Chapman S.B."/>
            <person name="Gainer-Dewar J."/>
            <person name="Goldberg J."/>
            <person name="Griggs A."/>
            <person name="Gujja S."/>
            <person name="Hansen M."/>
            <person name="Howarth C."/>
            <person name="Imamovic A."/>
            <person name="Ireland A."/>
            <person name="Larimer J."/>
            <person name="McCowan C."/>
            <person name="Murphy C."/>
            <person name="Pearson M."/>
            <person name="Poon T.W."/>
            <person name="Priest M."/>
            <person name="Roberts A."/>
            <person name="Saif S."/>
            <person name="Shea T."/>
            <person name="Sisk P."/>
            <person name="Sykes S."/>
            <person name="Wortman J."/>
            <person name="Nusbaum C."/>
            <person name="Birren B."/>
        </authorList>
    </citation>
    <scope>NUCLEOTIDE SEQUENCE [LARGE SCALE GENOMIC DNA]</scope>
    <source>
        <strain evidence="5 6">CBS 119918</strain>
    </source>
</reference>
<dbReference type="CDD" id="cd20525">
    <property type="entry name" value="CYCLIN_CCNH_rpt2"/>
    <property type="match status" value="1"/>
</dbReference>
<dbReference type="GeneID" id="25276963"/>
<evidence type="ECO:0000256" key="1">
    <source>
        <dbReference type="ARBA" id="ARBA00008638"/>
    </source>
</evidence>
<dbReference type="PANTHER" id="PTHR10026">
    <property type="entry name" value="CYCLIN"/>
    <property type="match status" value="1"/>
</dbReference>
<dbReference type="OrthoDB" id="340962at2759"/>
<dbReference type="AlphaFoldDB" id="A0A072PL27"/>
<accession>A0A072PL27</accession>
<comment type="caution">
    <text evidence="5">The sequence shown here is derived from an EMBL/GenBank/DDBJ whole genome shotgun (WGS) entry which is preliminary data.</text>
</comment>
<dbReference type="RefSeq" id="XP_013263047.1">
    <property type="nucleotide sequence ID" value="XM_013407593.1"/>
</dbReference>
<dbReference type="InterPro" id="IPR013763">
    <property type="entry name" value="Cyclin-like_dom"/>
</dbReference>
<comment type="similarity">
    <text evidence="1">Belongs to the cyclin family. Cyclin C subfamily.</text>
</comment>
<dbReference type="GO" id="GO:0006357">
    <property type="term" value="P:regulation of transcription by RNA polymerase II"/>
    <property type="evidence" value="ECO:0007669"/>
    <property type="project" value="InterPro"/>
</dbReference>
<dbReference type="VEuPathDB" id="FungiDB:A1O9_02018"/>
<keyword evidence="6" id="KW-1185">Reference proteome</keyword>
<name>A0A072PL27_9EURO</name>
<dbReference type="STRING" id="1182545.A0A072PL27"/>
<evidence type="ECO:0000256" key="3">
    <source>
        <dbReference type="SAM" id="MobiDB-lite"/>
    </source>
</evidence>
<evidence type="ECO:0000256" key="2">
    <source>
        <dbReference type="ARBA" id="ARBA00023127"/>
    </source>
</evidence>
<dbReference type="Proteomes" id="UP000027920">
    <property type="component" value="Unassembled WGS sequence"/>
</dbReference>
<feature type="domain" description="Cyclin-like" evidence="4">
    <location>
        <begin position="94"/>
        <end position="178"/>
    </location>
</feature>
<evidence type="ECO:0000313" key="6">
    <source>
        <dbReference type="Proteomes" id="UP000027920"/>
    </source>
</evidence>
<feature type="region of interest" description="Disordered" evidence="3">
    <location>
        <begin position="346"/>
        <end position="388"/>
    </location>
</feature>
<protein>
    <recommendedName>
        <fullName evidence="4">Cyclin-like domain-containing protein</fullName>
    </recommendedName>
</protein>
<sequence>MIEDDAYRSSSQYRYWSYTKECLARIRQNTNDLASERVRVAFRRVQASKSSSHSNGDSANGSSPETGGTKAASDTEVHTLTADEELKIVEWGCQKIMDMGEAMIPRVPSAVVATAIQYLRRFYLTNSPMTYHPKQIMMCALYLATKADHFYISLPRFIAELNNVSEDNVKAPEFLLLQGLRFTLDVRHPMKGLAGGHVEMSDMGEEGLLNGVESGKGSAKRIGAAADYAKRLLATAAQLTDAYFLYTPSQIWLAAVMVADRALAESYVEAKIKGLQSLGAASDAEADQMKQKLIPTISSCAALLESYRSPEDDAAQRKEMKRIGKKLTICQNPEKMDIVAVARAKAAEKREGDNGSDAEKALKKRKLERENLQKDGDVFGPDLRNVDK</sequence>
<dbReference type="EMBL" id="AMGV01000002">
    <property type="protein sequence ID" value="KEF60457.1"/>
    <property type="molecule type" value="Genomic_DNA"/>
</dbReference>
<gene>
    <name evidence="5" type="ORF">A1O9_02018</name>
</gene>